<organism evidence="2">
    <name type="scientific">Podoviridae sp. ctdKF3</name>
    <dbReference type="NCBI Taxonomy" id="2825261"/>
    <lineage>
        <taxon>Viruses</taxon>
        <taxon>Duplodnaviria</taxon>
        <taxon>Heunggongvirae</taxon>
        <taxon>Uroviricota</taxon>
        <taxon>Caudoviricetes</taxon>
    </lineage>
</organism>
<name>A0A8S5PQ92_9CAUD</name>
<sequence length="236" mass="26677">MSKYTTQVRFICESTLQNKGIDITGLTVDEIIEQSRADVFNFSFPIYDPDYIPTLEHNILNHYYTREIGLETVQLWKQKLNARLNIIMPKYNKMYQSEIYKLDPLSNNSEVENFTRETLGISQSGAQSLSARKGTGTTGSTSSHLYSDTPQGKLSGLDYATSLDEDISDGTSETTDTGIGASREMQNVNNTEIYIRKRSGLIGITVSSGIDEFIEKFKSIDMMIIDELNDLFMLLW</sequence>
<evidence type="ECO:0000313" key="2">
    <source>
        <dbReference type="EMBL" id="DAE09278.1"/>
    </source>
</evidence>
<evidence type="ECO:0000256" key="1">
    <source>
        <dbReference type="SAM" id="MobiDB-lite"/>
    </source>
</evidence>
<feature type="region of interest" description="Disordered" evidence="1">
    <location>
        <begin position="125"/>
        <end position="150"/>
    </location>
</feature>
<protein>
    <submittedName>
        <fullName evidence="2">Lower collar protein</fullName>
    </submittedName>
</protein>
<accession>A0A8S5PQ92</accession>
<feature type="compositionally biased region" description="Low complexity" evidence="1">
    <location>
        <begin position="134"/>
        <end position="143"/>
    </location>
</feature>
<dbReference type="EMBL" id="BK015485">
    <property type="protein sequence ID" value="DAE09278.1"/>
    <property type="molecule type" value="Genomic_DNA"/>
</dbReference>
<reference evidence="2" key="1">
    <citation type="journal article" date="2021" name="Proc. Natl. Acad. Sci. U.S.A.">
        <title>A Catalog of Tens of Thousands of Viruses from Human Metagenomes Reveals Hidden Associations with Chronic Diseases.</title>
        <authorList>
            <person name="Tisza M.J."/>
            <person name="Buck C.B."/>
        </authorList>
    </citation>
    <scope>NUCLEOTIDE SEQUENCE</scope>
    <source>
        <strain evidence="2">CtdKF3</strain>
    </source>
</reference>
<proteinExistence type="predicted"/>